<evidence type="ECO:0000259" key="3">
    <source>
        <dbReference type="PROSITE" id="PS50887"/>
    </source>
</evidence>
<dbReference type="AlphaFoldDB" id="W0SES7"/>
<dbReference type="CDD" id="cd01949">
    <property type="entry name" value="GGDEF"/>
    <property type="match status" value="1"/>
</dbReference>
<protein>
    <recommendedName>
        <fullName evidence="1">diguanylate cyclase</fullName>
        <ecNumber evidence="1">2.7.7.65</ecNumber>
    </recommendedName>
</protein>
<dbReference type="PANTHER" id="PTHR45138">
    <property type="entry name" value="REGULATORY COMPONENTS OF SENSORY TRANSDUCTION SYSTEM"/>
    <property type="match status" value="1"/>
</dbReference>
<reference evidence="4 5" key="1">
    <citation type="journal article" date="2014" name="Syst. Appl. Microbiol.">
        <title>Complete genomes of freshwater sulfur oxidizers Sulfuricella denitrificans skB26 and Sulfuritalea hydrogenivorans sk43H: genetic insights into the sulfur oxidation pathway of betaproteobacteria.</title>
        <authorList>
            <person name="Watanabe T."/>
            <person name="Kojima H."/>
            <person name="Fukui M."/>
        </authorList>
    </citation>
    <scope>NUCLEOTIDE SEQUENCE [LARGE SCALE GENOMIC DNA]</scope>
    <source>
        <strain evidence="4">DSM22779</strain>
    </source>
</reference>
<feature type="domain" description="GGDEF" evidence="3">
    <location>
        <begin position="374"/>
        <end position="504"/>
    </location>
</feature>
<dbReference type="SMART" id="SM00267">
    <property type="entry name" value="GGDEF"/>
    <property type="match status" value="1"/>
</dbReference>
<dbReference type="Proteomes" id="UP000031637">
    <property type="component" value="Chromosome"/>
</dbReference>
<dbReference type="GO" id="GO:0052621">
    <property type="term" value="F:diguanylate cyclase activity"/>
    <property type="evidence" value="ECO:0007669"/>
    <property type="project" value="UniProtKB-EC"/>
</dbReference>
<dbReference type="FunFam" id="3.30.70.270:FF:000001">
    <property type="entry name" value="Diguanylate cyclase domain protein"/>
    <property type="match status" value="1"/>
</dbReference>
<dbReference type="RefSeq" id="WP_041098609.1">
    <property type="nucleotide sequence ID" value="NZ_AP012547.1"/>
</dbReference>
<dbReference type="SUPFAM" id="SSF55073">
    <property type="entry name" value="Nucleotide cyclase"/>
    <property type="match status" value="1"/>
</dbReference>
<proteinExistence type="predicted"/>
<dbReference type="EC" id="2.7.7.65" evidence="1"/>
<gene>
    <name evidence="4" type="ORF">SUTH_01749</name>
</gene>
<dbReference type="KEGG" id="shd:SUTH_01749"/>
<accession>W0SES7</accession>
<dbReference type="HOGENOM" id="CLU_029027_0_0_4"/>
<name>W0SES7_9PROT</name>
<organism evidence="4 5">
    <name type="scientific">Sulfuritalea hydrogenivorans sk43H</name>
    <dbReference type="NCBI Taxonomy" id="1223802"/>
    <lineage>
        <taxon>Bacteria</taxon>
        <taxon>Pseudomonadati</taxon>
        <taxon>Pseudomonadota</taxon>
        <taxon>Betaproteobacteria</taxon>
        <taxon>Nitrosomonadales</taxon>
        <taxon>Sterolibacteriaceae</taxon>
        <taxon>Sulfuritalea</taxon>
    </lineage>
</organism>
<comment type="catalytic activity">
    <reaction evidence="2">
        <text>2 GTP = 3',3'-c-di-GMP + 2 diphosphate</text>
        <dbReference type="Rhea" id="RHEA:24898"/>
        <dbReference type="ChEBI" id="CHEBI:33019"/>
        <dbReference type="ChEBI" id="CHEBI:37565"/>
        <dbReference type="ChEBI" id="CHEBI:58805"/>
        <dbReference type="EC" id="2.7.7.65"/>
    </reaction>
</comment>
<dbReference type="PROSITE" id="PS50887">
    <property type="entry name" value="GGDEF"/>
    <property type="match status" value="1"/>
</dbReference>
<dbReference type="InterPro" id="IPR043128">
    <property type="entry name" value="Rev_trsase/Diguanyl_cyclase"/>
</dbReference>
<dbReference type="EMBL" id="AP012547">
    <property type="protein sequence ID" value="BAO29541.1"/>
    <property type="molecule type" value="Genomic_DNA"/>
</dbReference>
<evidence type="ECO:0000313" key="4">
    <source>
        <dbReference type="EMBL" id="BAO29541.1"/>
    </source>
</evidence>
<dbReference type="STRING" id="1223802.SUTH_01749"/>
<evidence type="ECO:0000256" key="1">
    <source>
        <dbReference type="ARBA" id="ARBA00012528"/>
    </source>
</evidence>
<sequence>MINKKPPSAIAREALTRLNALKLAPTPANYQACYNEIACIPNVAGFPEAPLHQISLALTAKTPEQEKQLKHLDAAIGNRNWREVQEALVAFSGANHEGAPKDEGMAAAMSQRCMANLALAIEHMLPALGTDDEGFLAQVREFLDALRNPATDMPAIEAMLAKFSNRVLVAAEDQAEIKAMLLKLLHLIIENIGELSLDDQWLKGQVDSLLVAATPPLTLRRLDDVERRIRNVMSKQSEAKGRSMEAQEEMRLMLAAFVEQLAMMSESSGAFGDRLEESARQIEQVKTIEGMAPLLKGVIDTTRAMATETRGAHDRLRTLQEKVQTTEAEIGKLHQELDHASALARHDPLTDALNRKGLDEALTREIAGMQRKDTPLCVALLDIDNFKTINDRLGHDTGDAALVHLVKVARQCMRPVDSLARYGGEEFVILMPDTPLEQGIQTMTRLQRMLTKIFFLSGDEKLLITFSAGVAQMRPHESGAEAMKRADKAMYLAKRAGKNRVLGG</sequence>
<dbReference type="Pfam" id="PF00990">
    <property type="entry name" value="GGDEF"/>
    <property type="match status" value="1"/>
</dbReference>
<dbReference type="InterPro" id="IPR029787">
    <property type="entry name" value="Nucleotide_cyclase"/>
</dbReference>
<evidence type="ECO:0000256" key="2">
    <source>
        <dbReference type="ARBA" id="ARBA00034247"/>
    </source>
</evidence>
<dbReference type="Gene3D" id="3.30.70.270">
    <property type="match status" value="1"/>
</dbReference>
<dbReference type="InterPro" id="IPR050469">
    <property type="entry name" value="Diguanylate_Cyclase"/>
</dbReference>
<keyword evidence="5" id="KW-1185">Reference proteome</keyword>
<dbReference type="PANTHER" id="PTHR45138:SF9">
    <property type="entry name" value="DIGUANYLATE CYCLASE DGCM-RELATED"/>
    <property type="match status" value="1"/>
</dbReference>
<dbReference type="NCBIfam" id="TIGR00254">
    <property type="entry name" value="GGDEF"/>
    <property type="match status" value="1"/>
</dbReference>
<evidence type="ECO:0000313" key="5">
    <source>
        <dbReference type="Proteomes" id="UP000031637"/>
    </source>
</evidence>
<dbReference type="InterPro" id="IPR000160">
    <property type="entry name" value="GGDEF_dom"/>
</dbReference>